<organism evidence="1 2">
    <name type="scientific">Lysinibacillus fusiformis</name>
    <dbReference type="NCBI Taxonomy" id="28031"/>
    <lineage>
        <taxon>Bacteria</taxon>
        <taxon>Bacillati</taxon>
        <taxon>Bacillota</taxon>
        <taxon>Bacilli</taxon>
        <taxon>Bacillales</taxon>
        <taxon>Bacillaceae</taxon>
        <taxon>Lysinibacillus</taxon>
    </lineage>
</organism>
<dbReference type="Proteomes" id="UP000094784">
    <property type="component" value="Unassembled WGS sequence"/>
</dbReference>
<accession>A0A1E4R1K0</accession>
<dbReference type="AlphaFoldDB" id="A0A1E4R1K0"/>
<proteinExistence type="predicted"/>
<comment type="caution">
    <text evidence="1">The sequence shown here is derived from an EMBL/GenBank/DDBJ whole genome shotgun (WGS) entry which is preliminary data.</text>
</comment>
<name>A0A1E4R1K0_9BACI</name>
<sequence>MSALPFFLYNEGKEREALDYVGKEMPTMWERKSLWCRQRGKRMLVYDTELSRAIVKYDQDEYMYLSSMPRYI</sequence>
<evidence type="ECO:0000313" key="2">
    <source>
        <dbReference type="Proteomes" id="UP000094784"/>
    </source>
</evidence>
<evidence type="ECO:0000313" key="1">
    <source>
        <dbReference type="EMBL" id="ODV54298.1"/>
    </source>
</evidence>
<reference evidence="1 2" key="1">
    <citation type="submission" date="2016-09" db="EMBL/GenBank/DDBJ databases">
        <title>Draft genome sequence of the soil isolate, Lysinibacillus fusiformis M5, a potential hypoxanthine producer.</title>
        <authorList>
            <person name="Gallegos-Monterrosa R."/>
            <person name="Maroti G."/>
            <person name="Balint B."/>
            <person name="Kovacs A.T."/>
        </authorList>
    </citation>
    <scope>NUCLEOTIDE SEQUENCE [LARGE SCALE GENOMIC DNA]</scope>
    <source>
        <strain evidence="1 2">M5</strain>
    </source>
</reference>
<protein>
    <submittedName>
        <fullName evidence="1">Uncharacterized protein</fullName>
    </submittedName>
</protein>
<gene>
    <name evidence="1" type="ORF">BG258_19820</name>
</gene>
<dbReference type="EMBL" id="MECQ01000002">
    <property type="protein sequence ID" value="ODV54298.1"/>
    <property type="molecule type" value="Genomic_DNA"/>
</dbReference>